<dbReference type="GeneID" id="108610288"/>
<evidence type="ECO:0000313" key="2">
    <source>
        <dbReference type="RefSeq" id="XP_017857777.1"/>
    </source>
</evidence>
<dbReference type="RefSeq" id="XP_017857777.1">
    <property type="nucleotide sequence ID" value="XM_018002288.1"/>
</dbReference>
<reference evidence="2" key="3">
    <citation type="submission" date="2025-08" db="UniProtKB">
        <authorList>
            <consortium name="RefSeq"/>
        </authorList>
    </citation>
    <scope>IDENTIFICATION</scope>
    <source>
        <tissue evidence="2">Whole organism</tissue>
    </source>
</reference>
<evidence type="ECO:0000313" key="1">
    <source>
        <dbReference type="Proteomes" id="UP000694904"/>
    </source>
</evidence>
<name>A0ABM1NS41_DROAR</name>
<accession>A0ABM1NS41</accession>
<gene>
    <name evidence="2" type="primary">LOC108610288</name>
</gene>
<reference evidence="1" key="1">
    <citation type="journal article" date="1997" name="Nucleic Acids Res.">
        <title>tRNAscan-SE: a program for improved detection of transfer RNA genes in genomic sequence.</title>
        <authorList>
            <person name="Lowe T.M."/>
            <person name="Eddy S.R."/>
        </authorList>
    </citation>
    <scope>NUCLEOTIDE SEQUENCE [LARGE SCALE GENOMIC DNA]</scope>
</reference>
<reference evidence="1" key="2">
    <citation type="journal article" date="2016" name="G3 (Bethesda)">
        <title>Genome Evolution in Three Species of Cactophilic Drosophila.</title>
        <authorList>
            <person name="Sanchez-Flores A."/>
            <person name="Penazola F."/>
            <person name="Carpinteyro-Ponce J."/>
            <person name="Nazario-Yepiz N."/>
            <person name="Abreu-Goodger C."/>
            <person name="Machado C.A."/>
            <person name="Markow T.A."/>
        </authorList>
    </citation>
    <scope>NUCLEOTIDE SEQUENCE [LARGE SCALE GENOMIC DNA]</scope>
</reference>
<proteinExistence type="predicted"/>
<sequence length="562" mass="64868">MALKQVNFKGNKEINLLKPCWIAGNKKYSTTQFVKQFSRHEINEIDVVASCEKISDIIETNQVRRGTLNNVVDTLSCRAVTFKDIARLTFGINYILNQQVTSLLDDTKHLLEQIMRNKFDLSQPTQQTNTNFNCRKRKQIITKHTTTVCVAKRARVREPQLLDEENVDYYRHLLTESQQWNIEKENVAIEQSQTIEVARTCLPEHMISITHELTFTEMEQETMWNNGFGDSNQVDVTALEEFLPARNAVKRKSLDHCPTGVLSYKMPRLETDAIMEQTNNSPQNLNPCQPLEQEMEQLELPPPIVITPQKPKTKSKRKNRVIKDQIIKLSRDALLRDREIFFRRLTKGKWRKPKIIKHNNTCEVLLNSFRHSQLFPDRLKRGVQLNSEQAEAACESTLRAILGAEYSDELSREILSMRPLSPQLLNTLEISALPPLETEQPIQLSPPAIEGPQCNNNNNNSYTTCDDDIKNIDSLRIMMHLLSIWRYNPDLKCINANKFIKSYPDRFKAALAFNHLLYLAKEGFIELSTKPDSVEINEITLGAESNWLIEENLTTCEQFINN</sequence>
<protein>
    <submittedName>
        <fullName evidence="2">Uncharacterized protein LOC108610288 isoform X1</fullName>
    </submittedName>
</protein>
<keyword evidence="1" id="KW-1185">Reference proteome</keyword>
<organism evidence="1 2">
    <name type="scientific">Drosophila arizonae</name>
    <name type="common">Fruit fly</name>
    <dbReference type="NCBI Taxonomy" id="7263"/>
    <lineage>
        <taxon>Eukaryota</taxon>
        <taxon>Metazoa</taxon>
        <taxon>Ecdysozoa</taxon>
        <taxon>Arthropoda</taxon>
        <taxon>Hexapoda</taxon>
        <taxon>Insecta</taxon>
        <taxon>Pterygota</taxon>
        <taxon>Neoptera</taxon>
        <taxon>Endopterygota</taxon>
        <taxon>Diptera</taxon>
        <taxon>Brachycera</taxon>
        <taxon>Muscomorpha</taxon>
        <taxon>Ephydroidea</taxon>
        <taxon>Drosophilidae</taxon>
        <taxon>Drosophila</taxon>
    </lineage>
</organism>
<dbReference type="Proteomes" id="UP000694904">
    <property type="component" value="Chromosome 3"/>
</dbReference>